<evidence type="ECO:0000313" key="2">
    <source>
        <dbReference type="Proteomes" id="UP000015106"/>
    </source>
</evidence>
<dbReference type="Gramene" id="TuG1812G0200003428.01.T01">
    <property type="protein sequence ID" value="TuG1812G0200003428.01.T01.cds361561"/>
    <property type="gene ID" value="TuG1812G0200003428.01"/>
</dbReference>
<reference evidence="1" key="3">
    <citation type="submission" date="2022-06" db="UniProtKB">
        <authorList>
            <consortium name="EnsemblPlants"/>
        </authorList>
    </citation>
    <scope>IDENTIFICATION</scope>
</reference>
<reference evidence="1" key="2">
    <citation type="submission" date="2018-03" db="EMBL/GenBank/DDBJ databases">
        <title>The Triticum urartu genome reveals the dynamic nature of wheat genome evolution.</title>
        <authorList>
            <person name="Ling H."/>
            <person name="Ma B."/>
            <person name="Shi X."/>
            <person name="Liu H."/>
            <person name="Dong L."/>
            <person name="Sun H."/>
            <person name="Cao Y."/>
            <person name="Gao Q."/>
            <person name="Zheng S."/>
            <person name="Li Y."/>
            <person name="Yu Y."/>
            <person name="Du H."/>
            <person name="Qi M."/>
            <person name="Li Y."/>
            <person name="Yu H."/>
            <person name="Cui Y."/>
            <person name="Wang N."/>
            <person name="Chen C."/>
            <person name="Wu H."/>
            <person name="Zhao Y."/>
            <person name="Zhang J."/>
            <person name="Li Y."/>
            <person name="Zhou W."/>
            <person name="Zhang B."/>
            <person name="Hu W."/>
            <person name="Eijk M."/>
            <person name="Tang J."/>
            <person name="Witsenboer H."/>
            <person name="Zhao S."/>
            <person name="Li Z."/>
            <person name="Zhang A."/>
            <person name="Wang D."/>
            <person name="Liang C."/>
        </authorList>
    </citation>
    <scope>NUCLEOTIDE SEQUENCE [LARGE SCALE GENOMIC DNA]</scope>
    <source>
        <strain evidence="1">cv. G1812</strain>
    </source>
</reference>
<keyword evidence="2" id="KW-1185">Reference proteome</keyword>
<dbReference type="EnsemblPlants" id="TuG1812G0200003428.01.T01">
    <property type="protein sequence ID" value="TuG1812G0200003428.01.T01.cds361561"/>
    <property type="gene ID" value="TuG1812G0200003428.01"/>
</dbReference>
<sequence>MKPIDLTSALNCFSPWQAPSSLLTAMAVESSRNPLNTEPKPPAPSFSEKFFVARCKSTYLNAIMPPPP</sequence>
<name>A0A8R7PGB2_TRIUA</name>
<dbReference type="Proteomes" id="UP000015106">
    <property type="component" value="Chromosome 2"/>
</dbReference>
<accession>A0A8R7PGB2</accession>
<reference evidence="2" key="1">
    <citation type="journal article" date="2013" name="Nature">
        <title>Draft genome of the wheat A-genome progenitor Triticum urartu.</title>
        <authorList>
            <person name="Ling H.Q."/>
            <person name="Zhao S."/>
            <person name="Liu D."/>
            <person name="Wang J."/>
            <person name="Sun H."/>
            <person name="Zhang C."/>
            <person name="Fan H."/>
            <person name="Li D."/>
            <person name="Dong L."/>
            <person name="Tao Y."/>
            <person name="Gao C."/>
            <person name="Wu H."/>
            <person name="Li Y."/>
            <person name="Cui Y."/>
            <person name="Guo X."/>
            <person name="Zheng S."/>
            <person name="Wang B."/>
            <person name="Yu K."/>
            <person name="Liang Q."/>
            <person name="Yang W."/>
            <person name="Lou X."/>
            <person name="Chen J."/>
            <person name="Feng M."/>
            <person name="Jian J."/>
            <person name="Zhang X."/>
            <person name="Luo G."/>
            <person name="Jiang Y."/>
            <person name="Liu J."/>
            <person name="Wang Z."/>
            <person name="Sha Y."/>
            <person name="Zhang B."/>
            <person name="Wu H."/>
            <person name="Tang D."/>
            <person name="Shen Q."/>
            <person name="Xue P."/>
            <person name="Zou S."/>
            <person name="Wang X."/>
            <person name="Liu X."/>
            <person name="Wang F."/>
            <person name="Yang Y."/>
            <person name="An X."/>
            <person name="Dong Z."/>
            <person name="Zhang K."/>
            <person name="Zhang X."/>
            <person name="Luo M.C."/>
            <person name="Dvorak J."/>
            <person name="Tong Y."/>
            <person name="Wang J."/>
            <person name="Yang H."/>
            <person name="Li Z."/>
            <person name="Wang D."/>
            <person name="Zhang A."/>
            <person name="Wang J."/>
        </authorList>
    </citation>
    <scope>NUCLEOTIDE SEQUENCE</scope>
    <source>
        <strain evidence="2">cv. G1812</strain>
    </source>
</reference>
<protein>
    <submittedName>
        <fullName evidence="1">Uncharacterized protein</fullName>
    </submittedName>
</protein>
<organism evidence="1 2">
    <name type="scientific">Triticum urartu</name>
    <name type="common">Red wild einkorn</name>
    <name type="synonym">Crithodium urartu</name>
    <dbReference type="NCBI Taxonomy" id="4572"/>
    <lineage>
        <taxon>Eukaryota</taxon>
        <taxon>Viridiplantae</taxon>
        <taxon>Streptophyta</taxon>
        <taxon>Embryophyta</taxon>
        <taxon>Tracheophyta</taxon>
        <taxon>Spermatophyta</taxon>
        <taxon>Magnoliopsida</taxon>
        <taxon>Liliopsida</taxon>
        <taxon>Poales</taxon>
        <taxon>Poaceae</taxon>
        <taxon>BOP clade</taxon>
        <taxon>Pooideae</taxon>
        <taxon>Triticodae</taxon>
        <taxon>Triticeae</taxon>
        <taxon>Triticinae</taxon>
        <taxon>Triticum</taxon>
    </lineage>
</organism>
<dbReference type="AlphaFoldDB" id="A0A8R7PGB2"/>
<evidence type="ECO:0000313" key="1">
    <source>
        <dbReference type="EnsemblPlants" id="TuG1812G0200003428.01.T01.cds361561"/>
    </source>
</evidence>
<proteinExistence type="predicted"/>